<protein>
    <submittedName>
        <fullName evidence="1">Uncharacterized protein</fullName>
    </submittedName>
</protein>
<dbReference type="EMBL" id="GBRH01201285">
    <property type="protein sequence ID" value="JAD96610.1"/>
    <property type="molecule type" value="Transcribed_RNA"/>
</dbReference>
<evidence type="ECO:0000313" key="1">
    <source>
        <dbReference type="EMBL" id="JAD96610.1"/>
    </source>
</evidence>
<reference evidence="1" key="2">
    <citation type="journal article" date="2015" name="Data Brief">
        <title>Shoot transcriptome of the giant reed, Arundo donax.</title>
        <authorList>
            <person name="Barrero R.A."/>
            <person name="Guerrero F.D."/>
            <person name="Moolhuijzen P."/>
            <person name="Goolsby J.A."/>
            <person name="Tidwell J."/>
            <person name="Bellgard S.E."/>
            <person name="Bellgard M.I."/>
        </authorList>
    </citation>
    <scope>NUCLEOTIDE SEQUENCE</scope>
    <source>
        <tissue evidence="1">Shoot tissue taken approximately 20 cm above the soil surface</tissue>
    </source>
</reference>
<accession>A0A0A9EFL2</accession>
<organism evidence="1">
    <name type="scientific">Arundo donax</name>
    <name type="common">Giant reed</name>
    <name type="synonym">Donax arundinaceus</name>
    <dbReference type="NCBI Taxonomy" id="35708"/>
    <lineage>
        <taxon>Eukaryota</taxon>
        <taxon>Viridiplantae</taxon>
        <taxon>Streptophyta</taxon>
        <taxon>Embryophyta</taxon>
        <taxon>Tracheophyta</taxon>
        <taxon>Spermatophyta</taxon>
        <taxon>Magnoliopsida</taxon>
        <taxon>Liliopsida</taxon>
        <taxon>Poales</taxon>
        <taxon>Poaceae</taxon>
        <taxon>PACMAD clade</taxon>
        <taxon>Arundinoideae</taxon>
        <taxon>Arundineae</taxon>
        <taxon>Arundo</taxon>
    </lineage>
</organism>
<dbReference type="AlphaFoldDB" id="A0A0A9EFL2"/>
<reference evidence="1" key="1">
    <citation type="submission" date="2014-09" db="EMBL/GenBank/DDBJ databases">
        <authorList>
            <person name="Magalhaes I.L.F."/>
            <person name="Oliveira U."/>
            <person name="Santos F.R."/>
            <person name="Vidigal T.H.D.A."/>
            <person name="Brescovit A.D."/>
            <person name="Santos A.J."/>
        </authorList>
    </citation>
    <scope>NUCLEOTIDE SEQUENCE</scope>
    <source>
        <tissue evidence="1">Shoot tissue taken approximately 20 cm above the soil surface</tissue>
    </source>
</reference>
<sequence length="38" mass="4169">MINVEIHSGQYASCHCHSNAIALSRLLVDSAKFLILGR</sequence>
<proteinExistence type="predicted"/>
<name>A0A0A9EFL2_ARUDO</name>